<organism evidence="2 3">
    <name type="scientific">Brachybacterium huguangmaarense</name>
    <dbReference type="NCBI Taxonomy" id="1652028"/>
    <lineage>
        <taxon>Bacteria</taxon>
        <taxon>Bacillati</taxon>
        <taxon>Actinomycetota</taxon>
        <taxon>Actinomycetes</taxon>
        <taxon>Micrococcales</taxon>
        <taxon>Dermabacteraceae</taxon>
        <taxon>Brachybacterium</taxon>
    </lineage>
</organism>
<evidence type="ECO:0000313" key="3">
    <source>
        <dbReference type="Proteomes" id="UP001164305"/>
    </source>
</evidence>
<keyword evidence="1" id="KW-1133">Transmembrane helix</keyword>
<proteinExistence type="predicted"/>
<name>A0ABY6G424_9MICO</name>
<gene>
    <name evidence="2" type="ORF">BRM3_02900</name>
</gene>
<dbReference type="Proteomes" id="UP001164305">
    <property type="component" value="Chromosome"/>
</dbReference>
<accession>A0ABY6G424</accession>
<evidence type="ECO:0000313" key="2">
    <source>
        <dbReference type="EMBL" id="UYG17398.1"/>
    </source>
</evidence>
<keyword evidence="1" id="KW-0812">Transmembrane</keyword>
<dbReference type="EMBL" id="CP107020">
    <property type="protein sequence ID" value="UYG17398.1"/>
    <property type="molecule type" value="Genomic_DNA"/>
</dbReference>
<reference evidence="2" key="1">
    <citation type="submission" date="2022-10" db="EMBL/GenBank/DDBJ databases">
        <title>Whole-Genome Sequencing of Brachybacterium huguangmaarense BRM-3, Isolated from Betula schmidtii.</title>
        <authorList>
            <person name="Haam D."/>
        </authorList>
    </citation>
    <scope>NUCLEOTIDE SEQUENCE</scope>
    <source>
        <strain evidence="2">BRM-3</strain>
    </source>
</reference>
<keyword evidence="3" id="KW-1185">Reference proteome</keyword>
<protein>
    <submittedName>
        <fullName evidence="2">Uncharacterized protein</fullName>
    </submittedName>
</protein>
<keyword evidence="1" id="KW-0472">Membrane</keyword>
<sequence length="82" mass="8916">MDDALWQLPLSDAALIAIFAGVVVLVTVIAAVWAVAVPESAPRPDRDATARIVERRHEDATQVAHVMDDETGRTDPAVVWTR</sequence>
<feature type="transmembrane region" description="Helical" evidence="1">
    <location>
        <begin position="13"/>
        <end position="36"/>
    </location>
</feature>
<evidence type="ECO:0000256" key="1">
    <source>
        <dbReference type="SAM" id="Phobius"/>
    </source>
</evidence>
<dbReference type="RefSeq" id="WP_263594607.1">
    <property type="nucleotide sequence ID" value="NZ_CP107020.1"/>
</dbReference>